<keyword evidence="1" id="KW-0732">Signal</keyword>
<dbReference type="GO" id="GO:0009228">
    <property type="term" value="P:thiamine biosynthetic process"/>
    <property type="evidence" value="ECO:0007669"/>
    <property type="project" value="InterPro"/>
</dbReference>
<protein>
    <submittedName>
        <fullName evidence="3">ABC transporter substrate-binding protein</fullName>
    </submittedName>
</protein>
<dbReference type="EMBL" id="QOVF01000003">
    <property type="protein sequence ID" value="KAA0694118.1"/>
    <property type="molecule type" value="Genomic_DNA"/>
</dbReference>
<feature type="domain" description="SsuA/THI5-like" evidence="2">
    <location>
        <begin position="40"/>
        <end position="253"/>
    </location>
</feature>
<comment type="caution">
    <text evidence="3">The sequence shown here is derived from an EMBL/GenBank/DDBJ whole genome shotgun (WGS) entry which is preliminary data.</text>
</comment>
<dbReference type="InterPro" id="IPR015168">
    <property type="entry name" value="SsuA/THI5"/>
</dbReference>
<dbReference type="RefSeq" id="WP_149332959.1">
    <property type="nucleotide sequence ID" value="NZ_QOVF01000003.1"/>
</dbReference>
<dbReference type="Proteomes" id="UP000463138">
    <property type="component" value="Unassembled WGS sequence"/>
</dbReference>
<dbReference type="InterPro" id="IPR027939">
    <property type="entry name" value="NMT1/THI5"/>
</dbReference>
<dbReference type="OrthoDB" id="286202at2"/>
<evidence type="ECO:0000313" key="4">
    <source>
        <dbReference type="Proteomes" id="UP000463138"/>
    </source>
</evidence>
<accession>A0A7V7GSY3</accession>
<reference evidence="3 4" key="1">
    <citation type="submission" date="2018-07" db="EMBL/GenBank/DDBJ databases">
        <title>Pseudomonas laoshanensis sp. nov., isolated from soil.</title>
        <authorList>
            <person name="Sun J."/>
            <person name="Yu L."/>
            <person name="Wang M."/>
            <person name="Zhang C."/>
        </authorList>
    </citation>
    <scope>NUCLEOTIDE SEQUENCE [LARGE SCALE GENOMIC DNA]</scope>
    <source>
        <strain evidence="3 4">Y22</strain>
    </source>
</reference>
<dbReference type="SUPFAM" id="SSF53850">
    <property type="entry name" value="Periplasmic binding protein-like II"/>
    <property type="match status" value="1"/>
</dbReference>
<proteinExistence type="predicted"/>
<keyword evidence="4" id="KW-1185">Reference proteome</keyword>
<dbReference type="PANTHER" id="PTHR31528">
    <property type="entry name" value="4-AMINO-5-HYDROXYMETHYL-2-METHYLPYRIMIDINE PHOSPHATE SYNTHASE THI11-RELATED"/>
    <property type="match status" value="1"/>
</dbReference>
<organism evidence="3 4">
    <name type="scientific">Halopseudomonas laoshanensis</name>
    <dbReference type="NCBI Taxonomy" id="2268758"/>
    <lineage>
        <taxon>Bacteria</taxon>
        <taxon>Pseudomonadati</taxon>
        <taxon>Pseudomonadota</taxon>
        <taxon>Gammaproteobacteria</taxon>
        <taxon>Pseudomonadales</taxon>
        <taxon>Pseudomonadaceae</taxon>
        <taxon>Halopseudomonas</taxon>
    </lineage>
</organism>
<dbReference type="PANTHER" id="PTHR31528:SF15">
    <property type="entry name" value="RIBOFLAVIN-BINDING PROTEIN RIBY"/>
    <property type="match status" value="1"/>
</dbReference>
<gene>
    <name evidence="3" type="ORF">DT594_12470</name>
</gene>
<sequence length="331" mass="34949">MLKNTFKVLAITLAIAGSGLATAADKVTYQLDWLPGGDKAPVYVGIQQGFFADEDLEVSIASGRGSTDAITKIATGQADLGSADIGALMAARAQEDVPVSAIYTIFNQAPHAFFMLSTSDIKSITDIQGKKVATSPFTSSNAFLPLVLKENGMPEDAVTLTKSDPGALGPMLITGNTDAIIAWVTNVALFQDQAASAGKEIRVLPWSDAGLSLYSSAVVASDSFLEERPDVAKRFMKAYAKSLEFTMANPEAAAEDLHTMVPEVDPAVAVGQINDTKVLIDNEISAADGVGALTPERVASTWEWVAQANDLSTDSLDPETIINRGFMPESK</sequence>
<feature type="chain" id="PRO_5031088186" evidence="1">
    <location>
        <begin position="24"/>
        <end position="331"/>
    </location>
</feature>
<dbReference type="AlphaFoldDB" id="A0A7V7GSY3"/>
<dbReference type="Gene3D" id="3.40.190.10">
    <property type="entry name" value="Periplasmic binding protein-like II"/>
    <property type="match status" value="2"/>
</dbReference>
<evidence type="ECO:0000259" key="2">
    <source>
        <dbReference type="Pfam" id="PF09084"/>
    </source>
</evidence>
<name>A0A7V7GSY3_9GAMM</name>
<feature type="signal peptide" evidence="1">
    <location>
        <begin position="1"/>
        <end position="23"/>
    </location>
</feature>
<evidence type="ECO:0000256" key="1">
    <source>
        <dbReference type="SAM" id="SignalP"/>
    </source>
</evidence>
<evidence type="ECO:0000313" key="3">
    <source>
        <dbReference type="EMBL" id="KAA0694118.1"/>
    </source>
</evidence>
<dbReference type="Pfam" id="PF09084">
    <property type="entry name" value="NMT1"/>
    <property type="match status" value="1"/>
</dbReference>